<protein>
    <submittedName>
        <fullName evidence="2">Porin</fullName>
    </submittedName>
</protein>
<accession>A0AA96GKK0</accession>
<dbReference type="Proteomes" id="UP001302494">
    <property type="component" value="Chromosome"/>
</dbReference>
<dbReference type="KEGG" id="nneo:PQG83_02845"/>
<dbReference type="InterPro" id="IPR010870">
    <property type="entry name" value="Porin_O/P"/>
</dbReference>
<keyword evidence="3" id="KW-1185">Reference proteome</keyword>
<sequence>MKHLCMALVCCGLFAQTQAWAVDPLYEDSLENVLLEKGIITKEDWVRIQAEQEKREQELNTRMDQEFPVTVGYGRRGFEFATKDGKFATQIQWRFQGRWSYPTDSDPISAADFNEDPQSTFQLRRVRMKVGGHGFQPWIRYYFEINWQSTSESGSSNASPQLLDWRISLEKFSFLSLQVGQWKVDYNRERRDSSGNQQFVERSIVNEVFTIDRQVGAMLYGHLAPGTAFDSRYYAGVFTGSGRGEANDDANMMYFGRYQWNFFGRDLKWSQSDVEFHELPTGSVAFGAYTTIGKCTRWSSSGCGTLPEDNSAGVPYTSDSAATPGQYRVQGMVEEFAFKWRGLSIQHEYHWKEVKDDSFPEGAPGYKTNMMGSYSQVGYFPHYLIPAVPKPLEVAFRYAFVDPNISAPNDRRQEYTTAINWFFAGHRNKITLDGSWLTLAQPAGQNQHEQRVRLQWDVSF</sequence>
<proteinExistence type="predicted"/>
<dbReference type="AlphaFoldDB" id="A0AA96GKK0"/>
<reference evidence="2 3" key="1">
    <citation type="submission" date="2023-01" db="EMBL/GenBank/DDBJ databases">
        <title>Cultivation and genomic characterization of new, ubiquitous marine nitrite-oxidizing bacteria from the Nitrospirales.</title>
        <authorList>
            <person name="Mueller A.J."/>
            <person name="Daebeler A."/>
            <person name="Herbold C.W."/>
            <person name="Kirkegaard R.H."/>
            <person name="Daims H."/>
        </authorList>
    </citation>
    <scope>NUCLEOTIDE SEQUENCE [LARGE SCALE GENOMIC DNA]</scope>
    <source>
        <strain evidence="2 3">DK</strain>
    </source>
</reference>
<organism evidence="2 3">
    <name type="scientific">Candidatus Nitrospira neomarina</name>
    <dbReference type="NCBI Taxonomy" id="3020899"/>
    <lineage>
        <taxon>Bacteria</taxon>
        <taxon>Pseudomonadati</taxon>
        <taxon>Nitrospirota</taxon>
        <taxon>Nitrospiria</taxon>
        <taxon>Nitrospirales</taxon>
        <taxon>Nitrospiraceae</taxon>
        <taxon>Nitrospira</taxon>
    </lineage>
</organism>
<evidence type="ECO:0000313" key="2">
    <source>
        <dbReference type="EMBL" id="WNM62702.1"/>
    </source>
</evidence>
<dbReference type="RefSeq" id="WP_312746591.1">
    <property type="nucleotide sequence ID" value="NZ_CP116968.1"/>
</dbReference>
<gene>
    <name evidence="2" type="ORF">PQG83_02845</name>
</gene>
<dbReference type="EMBL" id="CP116968">
    <property type="protein sequence ID" value="WNM62702.1"/>
    <property type="molecule type" value="Genomic_DNA"/>
</dbReference>
<evidence type="ECO:0000256" key="1">
    <source>
        <dbReference type="SAM" id="SignalP"/>
    </source>
</evidence>
<dbReference type="Gene3D" id="2.40.160.10">
    <property type="entry name" value="Porin"/>
    <property type="match status" value="1"/>
</dbReference>
<feature type="signal peptide" evidence="1">
    <location>
        <begin position="1"/>
        <end position="21"/>
    </location>
</feature>
<keyword evidence="1" id="KW-0732">Signal</keyword>
<feature type="chain" id="PRO_5041635639" evidence="1">
    <location>
        <begin position="22"/>
        <end position="460"/>
    </location>
</feature>
<name>A0AA96GKK0_9BACT</name>
<evidence type="ECO:0000313" key="3">
    <source>
        <dbReference type="Proteomes" id="UP001302494"/>
    </source>
</evidence>
<dbReference type="InterPro" id="IPR023614">
    <property type="entry name" value="Porin_dom_sf"/>
</dbReference>
<dbReference type="Pfam" id="PF07396">
    <property type="entry name" value="Porin_O_P"/>
    <property type="match status" value="1"/>
</dbReference>